<dbReference type="EMBL" id="ABEU02000012">
    <property type="status" value="NOT_ANNOTATED_CDS"/>
    <property type="molecule type" value="Genomic_DNA"/>
</dbReference>
<dbReference type="EnsemblPlants" id="Pp3c12_7878V3.2">
    <property type="protein sequence ID" value="Pp3c12_7878V3.2"/>
    <property type="gene ID" value="Pp3c12_7878"/>
</dbReference>
<reference evidence="2 3" key="2">
    <citation type="journal article" date="2018" name="Plant J.">
        <title>The Physcomitrella patens chromosome-scale assembly reveals moss genome structure and evolution.</title>
        <authorList>
            <person name="Lang D."/>
            <person name="Ullrich K.K."/>
            <person name="Murat F."/>
            <person name="Fuchs J."/>
            <person name="Jenkins J."/>
            <person name="Haas F.B."/>
            <person name="Piednoel M."/>
            <person name="Gundlach H."/>
            <person name="Van Bel M."/>
            <person name="Meyberg R."/>
            <person name="Vives C."/>
            <person name="Morata J."/>
            <person name="Symeonidi A."/>
            <person name="Hiss M."/>
            <person name="Muchero W."/>
            <person name="Kamisugi Y."/>
            <person name="Saleh O."/>
            <person name="Blanc G."/>
            <person name="Decker E.L."/>
            <person name="van Gessel N."/>
            <person name="Grimwood J."/>
            <person name="Hayes R.D."/>
            <person name="Graham S.W."/>
            <person name="Gunter L.E."/>
            <person name="McDaniel S.F."/>
            <person name="Hoernstein S.N.W."/>
            <person name="Larsson A."/>
            <person name="Li F.W."/>
            <person name="Perroud P.F."/>
            <person name="Phillips J."/>
            <person name="Ranjan P."/>
            <person name="Rokshar D.S."/>
            <person name="Rothfels C.J."/>
            <person name="Schneider L."/>
            <person name="Shu S."/>
            <person name="Stevenson D.W."/>
            <person name="Thummler F."/>
            <person name="Tillich M."/>
            <person name="Villarreal Aguilar J.C."/>
            <person name="Widiez T."/>
            <person name="Wong G.K."/>
            <person name="Wymore A."/>
            <person name="Zhang Y."/>
            <person name="Zimmer A.D."/>
            <person name="Quatrano R.S."/>
            <person name="Mayer K.F.X."/>
            <person name="Goodstein D."/>
            <person name="Casacuberta J.M."/>
            <person name="Vandepoele K."/>
            <person name="Reski R."/>
            <person name="Cuming A.C."/>
            <person name="Tuskan G.A."/>
            <person name="Maumus F."/>
            <person name="Salse J."/>
            <person name="Schmutz J."/>
            <person name="Rensing S.A."/>
        </authorList>
    </citation>
    <scope>NUCLEOTIDE SEQUENCE [LARGE SCALE GENOMIC DNA]</scope>
    <source>
        <strain evidence="2 3">cv. Gransden 2004</strain>
    </source>
</reference>
<reference evidence="2" key="3">
    <citation type="submission" date="2020-12" db="UniProtKB">
        <authorList>
            <consortium name="EnsemblPlants"/>
        </authorList>
    </citation>
    <scope>IDENTIFICATION</scope>
</reference>
<dbReference type="AlphaFoldDB" id="A0A7I4AF21"/>
<reference evidence="2 3" key="1">
    <citation type="journal article" date="2008" name="Science">
        <title>The Physcomitrella genome reveals evolutionary insights into the conquest of land by plants.</title>
        <authorList>
            <person name="Rensing S."/>
            <person name="Lang D."/>
            <person name="Zimmer A."/>
            <person name="Terry A."/>
            <person name="Salamov A."/>
            <person name="Shapiro H."/>
            <person name="Nishiyama T."/>
            <person name="Perroud P.-F."/>
            <person name="Lindquist E."/>
            <person name="Kamisugi Y."/>
            <person name="Tanahashi T."/>
            <person name="Sakakibara K."/>
            <person name="Fujita T."/>
            <person name="Oishi K."/>
            <person name="Shin-I T."/>
            <person name="Kuroki Y."/>
            <person name="Toyoda A."/>
            <person name="Suzuki Y."/>
            <person name="Hashimoto A."/>
            <person name="Yamaguchi K."/>
            <person name="Sugano A."/>
            <person name="Kohara Y."/>
            <person name="Fujiyama A."/>
            <person name="Anterola A."/>
            <person name="Aoki S."/>
            <person name="Ashton N."/>
            <person name="Barbazuk W.B."/>
            <person name="Barker E."/>
            <person name="Bennetzen J."/>
            <person name="Bezanilla M."/>
            <person name="Blankenship R."/>
            <person name="Cho S.H."/>
            <person name="Dutcher S."/>
            <person name="Estelle M."/>
            <person name="Fawcett J.A."/>
            <person name="Gundlach H."/>
            <person name="Hanada K."/>
            <person name="Heyl A."/>
            <person name="Hicks K.A."/>
            <person name="Hugh J."/>
            <person name="Lohr M."/>
            <person name="Mayer K."/>
            <person name="Melkozernov A."/>
            <person name="Murata T."/>
            <person name="Nelson D."/>
            <person name="Pils B."/>
            <person name="Prigge M."/>
            <person name="Reiss B."/>
            <person name="Renner T."/>
            <person name="Rombauts S."/>
            <person name="Rushton P."/>
            <person name="Sanderfoot A."/>
            <person name="Schween G."/>
            <person name="Shiu S.-H."/>
            <person name="Stueber K."/>
            <person name="Theodoulou F.L."/>
            <person name="Tu H."/>
            <person name="Van de Peer Y."/>
            <person name="Verrier P.J."/>
            <person name="Waters E."/>
            <person name="Wood A."/>
            <person name="Yang L."/>
            <person name="Cove D."/>
            <person name="Cuming A."/>
            <person name="Hasebe M."/>
            <person name="Lucas S."/>
            <person name="Mishler D.B."/>
            <person name="Reski R."/>
            <person name="Grigoriev I."/>
            <person name="Quatrano R.S."/>
            <person name="Boore J.L."/>
        </authorList>
    </citation>
    <scope>NUCLEOTIDE SEQUENCE [LARGE SCALE GENOMIC DNA]</scope>
    <source>
        <strain evidence="2 3">cv. Gransden 2004</strain>
    </source>
</reference>
<organism evidence="2 3">
    <name type="scientific">Physcomitrium patens</name>
    <name type="common">Spreading-leaved earth moss</name>
    <name type="synonym">Physcomitrella patens</name>
    <dbReference type="NCBI Taxonomy" id="3218"/>
    <lineage>
        <taxon>Eukaryota</taxon>
        <taxon>Viridiplantae</taxon>
        <taxon>Streptophyta</taxon>
        <taxon>Embryophyta</taxon>
        <taxon>Bryophyta</taxon>
        <taxon>Bryophytina</taxon>
        <taxon>Bryopsida</taxon>
        <taxon>Funariidae</taxon>
        <taxon>Funariales</taxon>
        <taxon>Funariaceae</taxon>
        <taxon>Physcomitrium</taxon>
    </lineage>
</organism>
<evidence type="ECO:0000313" key="3">
    <source>
        <dbReference type="Proteomes" id="UP000006727"/>
    </source>
</evidence>
<evidence type="ECO:0000313" key="2">
    <source>
        <dbReference type="EnsemblPlants" id="Pp3c12_7878V3.2"/>
    </source>
</evidence>
<dbReference type="Proteomes" id="UP000006727">
    <property type="component" value="Chromosome 12"/>
</dbReference>
<keyword evidence="3" id="KW-1185">Reference proteome</keyword>
<accession>A0A7I4AF21</accession>
<evidence type="ECO:0000256" key="1">
    <source>
        <dbReference type="SAM" id="MobiDB-lite"/>
    </source>
</evidence>
<protein>
    <submittedName>
        <fullName evidence="2">Uncharacterized protein</fullName>
    </submittedName>
</protein>
<proteinExistence type="predicted"/>
<feature type="region of interest" description="Disordered" evidence="1">
    <location>
        <begin position="49"/>
        <end position="69"/>
    </location>
</feature>
<dbReference type="Gramene" id="Pp3c12_7878V3.2">
    <property type="protein sequence ID" value="Pp3c12_7878V3.2"/>
    <property type="gene ID" value="Pp3c12_7878"/>
</dbReference>
<sequence>MDVPVIIQLEMEEQFFRRTPPERRNGRDSKWFLPHDFLVLQSLRAPLVSSDKTMSEKTSELTSLEPGVG</sequence>
<name>A0A7I4AF21_PHYPA</name>